<comment type="function">
    <text evidence="6">Reversible hydration of carbon dioxide.</text>
</comment>
<sequence length="269" mass="30805">MKLAAISAVLFLVLLNSAMSNGDEKEQEFGYKQGTMTGPENWGRIRKDWITCGKGKSQSPIDLRDKMVRRLPPLRRFRTSYVPADAAIKNRGHDIAVMWNGDEAGGISINGTEYALKQLHWHSPSEHSINRRRFSLEMHMVHQSADNKTAVVGILYKAGLPDPFIRQLERSIKKVKDKKDKEEELGAVDPSLASRRMGQRYYRYMGSLTTPPCSEGVIWTILRKVKTVSKEQLRLLRRAVVDDYENNARPRQMINGRLIGFYRPPKHEN</sequence>
<keyword evidence="3 6" id="KW-0479">Metal-binding</keyword>
<comment type="caution">
    <text evidence="8">The sequence shown here is derived from an EMBL/GenBank/DDBJ whole genome shotgun (WGS) entry which is preliminary data.</text>
</comment>
<organism evidence="8 9">
    <name type="scientific">Ensete ventricosum</name>
    <name type="common">Abyssinian banana</name>
    <name type="synonym">Musa ensete</name>
    <dbReference type="NCBI Taxonomy" id="4639"/>
    <lineage>
        <taxon>Eukaryota</taxon>
        <taxon>Viridiplantae</taxon>
        <taxon>Streptophyta</taxon>
        <taxon>Embryophyta</taxon>
        <taxon>Tracheophyta</taxon>
        <taxon>Spermatophyta</taxon>
        <taxon>Magnoliopsida</taxon>
        <taxon>Liliopsida</taxon>
        <taxon>Zingiberales</taxon>
        <taxon>Musaceae</taxon>
        <taxon>Ensete</taxon>
    </lineage>
</organism>
<evidence type="ECO:0000256" key="5">
    <source>
        <dbReference type="ARBA" id="ARBA00023239"/>
    </source>
</evidence>
<dbReference type="GO" id="GO:0004089">
    <property type="term" value="F:carbonate dehydratase activity"/>
    <property type="evidence" value="ECO:0007669"/>
    <property type="project" value="UniProtKB-UniRule"/>
</dbReference>
<comment type="cofactor">
    <cofactor evidence="1 6">
        <name>Zn(2+)</name>
        <dbReference type="ChEBI" id="CHEBI:29105"/>
    </cofactor>
</comment>
<keyword evidence="6" id="KW-0732">Signal</keyword>
<dbReference type="SUPFAM" id="SSF51069">
    <property type="entry name" value="Carbonic anhydrase"/>
    <property type="match status" value="1"/>
</dbReference>
<evidence type="ECO:0000313" key="8">
    <source>
        <dbReference type="EMBL" id="KAJ8484112.1"/>
    </source>
</evidence>
<dbReference type="PROSITE" id="PS51144">
    <property type="entry name" value="ALPHA_CA_2"/>
    <property type="match status" value="1"/>
</dbReference>
<dbReference type="EMBL" id="JAQQAF010000005">
    <property type="protein sequence ID" value="KAJ8484112.1"/>
    <property type="molecule type" value="Genomic_DNA"/>
</dbReference>
<evidence type="ECO:0000313" key="9">
    <source>
        <dbReference type="Proteomes" id="UP001222027"/>
    </source>
</evidence>
<feature type="signal peptide" evidence="6">
    <location>
        <begin position="1"/>
        <end position="20"/>
    </location>
</feature>
<dbReference type="PANTHER" id="PTHR18952:SF253">
    <property type="entry name" value="OS08G0470200 PROTEIN"/>
    <property type="match status" value="1"/>
</dbReference>
<dbReference type="Pfam" id="PF00194">
    <property type="entry name" value="Carb_anhydrase"/>
    <property type="match status" value="1"/>
</dbReference>
<dbReference type="EC" id="4.2.1.1" evidence="2 6"/>
<feature type="chain" id="PRO_5043086386" description="Carbonic anhydrase" evidence="6">
    <location>
        <begin position="21"/>
        <end position="269"/>
    </location>
</feature>
<keyword evidence="5 6" id="KW-0456">Lyase</keyword>
<evidence type="ECO:0000259" key="7">
    <source>
        <dbReference type="PROSITE" id="PS51144"/>
    </source>
</evidence>
<evidence type="ECO:0000256" key="3">
    <source>
        <dbReference type="ARBA" id="ARBA00022723"/>
    </source>
</evidence>
<dbReference type="SMART" id="SM01057">
    <property type="entry name" value="Carb_anhydrase"/>
    <property type="match status" value="1"/>
</dbReference>
<evidence type="ECO:0000256" key="4">
    <source>
        <dbReference type="ARBA" id="ARBA00022833"/>
    </source>
</evidence>
<reference evidence="8 9" key="1">
    <citation type="submission" date="2022-12" db="EMBL/GenBank/DDBJ databases">
        <title>Chromosome-scale assembly of the Ensete ventricosum genome.</title>
        <authorList>
            <person name="Dussert Y."/>
            <person name="Stocks J."/>
            <person name="Wendawek A."/>
            <person name="Woldeyes F."/>
            <person name="Nichols R.A."/>
            <person name="Borrell J.S."/>
        </authorList>
    </citation>
    <scope>NUCLEOTIDE SEQUENCE [LARGE SCALE GENOMIC DNA]</scope>
    <source>
        <strain evidence="9">cv. Maze</strain>
        <tissue evidence="8">Seeds</tissue>
    </source>
</reference>
<dbReference type="AlphaFoldDB" id="A0AAV8QQB6"/>
<feature type="domain" description="Alpha-carbonic anhydrase" evidence="7">
    <location>
        <begin position="27"/>
        <end position="263"/>
    </location>
</feature>
<evidence type="ECO:0000256" key="2">
    <source>
        <dbReference type="ARBA" id="ARBA00012925"/>
    </source>
</evidence>
<evidence type="ECO:0000256" key="6">
    <source>
        <dbReference type="RuleBase" id="RU367011"/>
    </source>
</evidence>
<dbReference type="InterPro" id="IPR023561">
    <property type="entry name" value="Carbonic_anhydrase_a-class"/>
</dbReference>
<name>A0AAV8QQB6_ENSVE</name>
<keyword evidence="4 6" id="KW-0862">Zinc</keyword>
<dbReference type="InterPro" id="IPR036398">
    <property type="entry name" value="CA_dom_sf"/>
</dbReference>
<proteinExistence type="inferred from homology"/>
<dbReference type="PANTHER" id="PTHR18952">
    <property type="entry name" value="CARBONIC ANHYDRASE"/>
    <property type="match status" value="1"/>
</dbReference>
<dbReference type="InterPro" id="IPR018338">
    <property type="entry name" value="Carbonic_anhydrase_a-class_CS"/>
</dbReference>
<dbReference type="InterPro" id="IPR041891">
    <property type="entry name" value="Alpha_CA_prokaryot-like"/>
</dbReference>
<comment type="similarity">
    <text evidence="6">Belongs to the alpha-carbonic anhydrase family.</text>
</comment>
<gene>
    <name evidence="8" type="ORF">OPV22_016597</name>
</gene>
<dbReference type="Gene3D" id="3.10.200.10">
    <property type="entry name" value="Alpha carbonic anhydrase"/>
    <property type="match status" value="1"/>
</dbReference>
<dbReference type="GO" id="GO:0006730">
    <property type="term" value="P:one-carbon metabolic process"/>
    <property type="evidence" value="ECO:0007669"/>
    <property type="project" value="TreeGrafter"/>
</dbReference>
<dbReference type="InterPro" id="IPR001148">
    <property type="entry name" value="CA_dom"/>
</dbReference>
<dbReference type="CDD" id="cd03124">
    <property type="entry name" value="alpha_CA_prokaryotic_like"/>
    <property type="match status" value="1"/>
</dbReference>
<protein>
    <recommendedName>
        <fullName evidence="2 6">Carbonic anhydrase</fullName>
        <ecNumber evidence="2 6">4.2.1.1</ecNumber>
    </recommendedName>
</protein>
<dbReference type="GO" id="GO:0008270">
    <property type="term" value="F:zinc ion binding"/>
    <property type="evidence" value="ECO:0007669"/>
    <property type="project" value="UniProtKB-UniRule"/>
</dbReference>
<evidence type="ECO:0000256" key="1">
    <source>
        <dbReference type="ARBA" id="ARBA00001947"/>
    </source>
</evidence>
<keyword evidence="9" id="KW-1185">Reference proteome</keyword>
<dbReference type="Proteomes" id="UP001222027">
    <property type="component" value="Unassembled WGS sequence"/>
</dbReference>
<accession>A0AAV8QQB6</accession>
<comment type="catalytic activity">
    <reaction evidence="6">
        <text>hydrogencarbonate + H(+) = CO2 + H2O</text>
        <dbReference type="Rhea" id="RHEA:10748"/>
        <dbReference type="ChEBI" id="CHEBI:15377"/>
        <dbReference type="ChEBI" id="CHEBI:15378"/>
        <dbReference type="ChEBI" id="CHEBI:16526"/>
        <dbReference type="ChEBI" id="CHEBI:17544"/>
        <dbReference type="EC" id="4.2.1.1"/>
    </reaction>
</comment>
<dbReference type="PROSITE" id="PS00162">
    <property type="entry name" value="ALPHA_CA_1"/>
    <property type="match status" value="1"/>
</dbReference>